<feature type="transmembrane region" description="Helical" evidence="8">
    <location>
        <begin position="865"/>
        <end position="882"/>
    </location>
</feature>
<evidence type="ECO:0000313" key="10">
    <source>
        <dbReference type="EMBL" id="EDL44969.1"/>
    </source>
</evidence>
<evidence type="ECO:0000256" key="7">
    <source>
        <dbReference type="SAM" id="MobiDB-lite"/>
    </source>
</evidence>
<evidence type="ECO:0000256" key="3">
    <source>
        <dbReference type="ARBA" id="ARBA00022692"/>
    </source>
</evidence>
<gene>
    <name evidence="10" type="ORF">PVX_099230</name>
</gene>
<feature type="transmembrane region" description="Helical" evidence="8">
    <location>
        <begin position="1161"/>
        <end position="1187"/>
    </location>
</feature>
<proteinExistence type="inferred from homology"/>
<dbReference type="Proteomes" id="UP000008333">
    <property type="component" value="Unassembled WGS sequence"/>
</dbReference>
<feature type="transmembrane region" description="Helical" evidence="8">
    <location>
        <begin position="888"/>
        <end position="912"/>
    </location>
</feature>
<feature type="region of interest" description="Disordered" evidence="7">
    <location>
        <begin position="1"/>
        <end position="148"/>
    </location>
</feature>
<evidence type="ECO:0000256" key="4">
    <source>
        <dbReference type="ARBA" id="ARBA00022989"/>
    </source>
</evidence>
<comment type="subcellular location">
    <subcellularLocation>
        <location evidence="1">Membrane</location>
        <topology evidence="1">Multi-pass membrane protein</topology>
    </subcellularLocation>
</comment>
<sequence>MDTTNQIKIKKKKENNALGVENERMSEMVRKPNERMGEAVRKPNERMGEAVRKPNERMGEAVRKPNERMGEAVRKPNERMSEAVRKPNERMSEAVRKPNERMSSLTNNTQGHTKEGPTHQADQTKEPVSEETDRSEQVISSHRFPLHSDVSTPKSEIYEMELQKRCYENNPNGYHSFSTPISNANEKKGTKNALLQNVGSMKGTVLSNMNGDTLSSYTIYQGGGEEENVLKNSTGISENNSISVCSFHGGIISNDLQNGEFLRQGEIPQRGDNAKIGAYQNGITCSNIGHYPVKEAHLSGMHPEFCNRVKRSPVCTYPQGGDKLQPNGHTAEKFDPVHKEQLAKQISGNMVDAKNGFSKNSLVTQQGKWNANDGSNICEQKWHFRNGNSFVKRSDVNGHEHLRAAQWSPAVDYTSGANNLFSAHPKSASPQGVSFYIGNTHGRSATPGGDSPGGSSPGRSALLLKGATTCNPPRGNYHLQGAVGSHAINTAQQWDSGKRTMGHTQCSPNHSGAHPSSNGKVKNAKLNEANVELHRKKNQKVFVKNTLLSDGNNSRKNCVVKNALGGGSPGRFLHKKNGSNVLKFVIPVGSLTRGSSPNGGVKQSHWYPNGEEEQEREKKKRCKLDGGDQINSSAAPTTHGVERRSDGSGQTAQPACGSKEGGSDAEGGSFRYVLPGKTKQSNPLGQIEQLSHAPPSARRPPSRGYHAKKGNLTYSGLLTSMVSSILTQQNERQSQEENCFSYAWKGSDYDYSLLRQMEDGTGGEKKEQEENKDQSDYQISSKIIQQLRSKATNERILQLTLTLMICISVLCNYDHGAIPVTLEEIQKDFPLSYIEQSLLGSLVYFGLIIGTIIASVLFELLTAKFLISVSTLLLSISLYIFSHANCVTFMYISRFINGLCQAIPVVYLPVWVDEFSPHEKATQWMSYIQLASIGGTVFGYFLGGILSNSSYSYGRKNSPLSNDAFVTTWRSPFLIQAFLLLPLFLIMLFIPSDMINISSGGSAPSECEEEGLPEGGAHAVGAYERCVSGEHRMRGDHRIRGERRTENTPRESPTLAKCHPLVPEPTNYTLERGKSRSTSRLYYGASSNSLRRNFNRSATYIMERKTNVLRKTFKEVKKLLNNKLYIIITLGMSNLYFVVTGIQFWITEYMSVVLLTEKMKIITVSTLCFLTSPTSGVWFGGFVCDLFGGYKNTNYSRTIKVATAFAISACIFGILSAHLNNFVFFSVSLWLCLFTGSALVPVAVGMLLSCVNNHQKSLSSAVSQVIYNVFGWFSAPLLSGIIMDIMHKYTNDNRLALKAGFTMILYSSFIGFLLLFYANFLDFSDRKDNDETIELEEPLT</sequence>
<keyword evidence="4 8" id="KW-1133">Transmembrane helix</keyword>
<dbReference type="STRING" id="126793.A5K6M8"/>
<keyword evidence="11" id="KW-1185">Reference proteome</keyword>
<dbReference type="InterPro" id="IPR036259">
    <property type="entry name" value="MFS_trans_sf"/>
</dbReference>
<feature type="transmembrane region" description="Helical" evidence="8">
    <location>
        <begin position="1265"/>
        <end position="1283"/>
    </location>
</feature>
<feature type="transmembrane region" description="Helical" evidence="8">
    <location>
        <begin position="1199"/>
        <end position="1217"/>
    </location>
</feature>
<keyword evidence="2" id="KW-0813">Transport</keyword>
<feature type="region of interest" description="Disordered" evidence="7">
    <location>
        <begin position="590"/>
        <end position="685"/>
    </location>
</feature>
<dbReference type="SUPFAM" id="SSF103473">
    <property type="entry name" value="MFS general substrate transporter"/>
    <property type="match status" value="1"/>
</dbReference>
<feature type="transmembrane region" description="Helical" evidence="8">
    <location>
        <begin position="973"/>
        <end position="990"/>
    </location>
</feature>
<feature type="compositionally biased region" description="Polar residues" evidence="7">
    <location>
        <begin position="502"/>
        <end position="520"/>
    </location>
</feature>
<reference evidence="10 11" key="1">
    <citation type="journal article" date="2008" name="Nature">
        <title>Comparative genomics of the neglected human malaria parasite Plasmodium vivax.</title>
        <authorList>
            <person name="Carlton J.M."/>
            <person name="Adams J.H."/>
            <person name="Silva J.C."/>
            <person name="Bidwell S.L."/>
            <person name="Lorenzi H."/>
            <person name="Caler E."/>
            <person name="Crabtree J."/>
            <person name="Angiuoli S.V."/>
            <person name="Merino E.F."/>
            <person name="Amedeo P."/>
            <person name="Cheng Q."/>
            <person name="Coulson R.M."/>
            <person name="Crabb B.S."/>
            <person name="Del Portillo H.A."/>
            <person name="Essien K."/>
            <person name="Feldblyum T.V."/>
            <person name="Fernandez-Becerra C."/>
            <person name="Gilson P.R."/>
            <person name="Gueye A.H."/>
            <person name="Guo X."/>
            <person name="Kang'a S."/>
            <person name="Kooij T.W."/>
            <person name="Korsinczky M."/>
            <person name="Meyer E.V."/>
            <person name="Nene V."/>
            <person name="Paulsen I."/>
            <person name="White O."/>
            <person name="Ralph S.A."/>
            <person name="Ren Q."/>
            <person name="Sargeant T.J."/>
            <person name="Salzberg S.L."/>
            <person name="Stoeckert C.J."/>
            <person name="Sullivan S.A."/>
            <person name="Yamamoto M.M."/>
            <person name="Hoffman S.L."/>
            <person name="Wortman J.R."/>
            <person name="Gardner M.J."/>
            <person name="Galinski M.R."/>
            <person name="Barnwell J.W."/>
            <person name="Fraser-Liggett C.M."/>
        </authorList>
    </citation>
    <scope>NUCLEOTIDE SEQUENCE [LARGE SCALE GENOMIC DNA]</scope>
    <source>
        <strain evidence="10 11">Salvador I</strain>
    </source>
</reference>
<evidence type="ECO:0000259" key="9">
    <source>
        <dbReference type="PROSITE" id="PS50850"/>
    </source>
</evidence>
<dbReference type="OMA" id="DEFSPHE"/>
<evidence type="ECO:0000256" key="5">
    <source>
        <dbReference type="ARBA" id="ARBA00023136"/>
    </source>
</evidence>
<feature type="compositionally biased region" description="Basic and acidic residues" evidence="7">
    <location>
        <begin position="21"/>
        <end position="100"/>
    </location>
</feature>
<evidence type="ECO:0000256" key="8">
    <source>
        <dbReference type="SAM" id="Phobius"/>
    </source>
</evidence>
<dbReference type="PANTHER" id="PTHR23505">
    <property type="entry name" value="SPINSTER"/>
    <property type="match status" value="1"/>
</dbReference>
<feature type="region of interest" description="Disordered" evidence="7">
    <location>
        <begin position="690"/>
        <end position="709"/>
    </location>
</feature>
<dbReference type="PhylomeDB" id="A5K6M8"/>
<feature type="transmembrane region" description="Helical" evidence="8">
    <location>
        <begin position="1295"/>
        <end position="1317"/>
    </location>
</feature>
<dbReference type="InParanoid" id="A5K6M8"/>
<organism evidence="10 11">
    <name type="scientific">Plasmodium vivax (strain Salvador I)</name>
    <dbReference type="NCBI Taxonomy" id="126793"/>
    <lineage>
        <taxon>Eukaryota</taxon>
        <taxon>Sar</taxon>
        <taxon>Alveolata</taxon>
        <taxon>Apicomplexa</taxon>
        <taxon>Aconoidasida</taxon>
        <taxon>Haemosporida</taxon>
        <taxon>Plasmodiidae</taxon>
        <taxon>Plasmodium</taxon>
        <taxon>Plasmodium (Plasmodium)</taxon>
    </lineage>
</organism>
<evidence type="ECO:0000256" key="1">
    <source>
        <dbReference type="ARBA" id="ARBA00004141"/>
    </source>
</evidence>
<dbReference type="Gene3D" id="1.20.1250.20">
    <property type="entry name" value="MFS general substrate transporter like domains"/>
    <property type="match status" value="2"/>
</dbReference>
<dbReference type="VEuPathDB" id="PlasmoDB:PVX_099230"/>
<name>A5K6M8_PLAVS</name>
<feature type="compositionally biased region" description="Basic and acidic residues" evidence="7">
    <location>
        <begin position="112"/>
        <end position="136"/>
    </location>
</feature>
<keyword evidence="3 8" id="KW-0812">Transmembrane</keyword>
<dbReference type="GO" id="GO:0016020">
    <property type="term" value="C:membrane"/>
    <property type="evidence" value="ECO:0007669"/>
    <property type="project" value="UniProtKB-SubCell"/>
</dbReference>
<dbReference type="CDD" id="cd06174">
    <property type="entry name" value="MFS"/>
    <property type="match status" value="1"/>
</dbReference>
<feature type="transmembrane region" description="Helical" evidence="8">
    <location>
        <begin position="924"/>
        <end position="946"/>
    </location>
</feature>
<feature type="transmembrane region" description="Helical" evidence="8">
    <location>
        <begin position="1223"/>
        <end position="1244"/>
    </location>
</feature>
<accession>A5K6M8</accession>
<dbReference type="GeneID" id="5473987"/>
<protein>
    <submittedName>
        <fullName evidence="10">Transporter, putative</fullName>
    </submittedName>
</protein>
<evidence type="ECO:0000256" key="2">
    <source>
        <dbReference type="ARBA" id="ARBA00022448"/>
    </source>
</evidence>
<dbReference type="RefSeq" id="XP_001614696.1">
    <property type="nucleotide sequence ID" value="XM_001614646.1"/>
</dbReference>
<keyword evidence="5 8" id="KW-0472">Membrane</keyword>
<dbReference type="GO" id="GO:0022857">
    <property type="term" value="F:transmembrane transporter activity"/>
    <property type="evidence" value="ECO:0007669"/>
    <property type="project" value="InterPro"/>
</dbReference>
<comment type="caution">
    <text evidence="10">The sequence shown here is derived from an EMBL/GenBank/DDBJ whole genome shotgun (WGS) entry which is preliminary data.</text>
</comment>
<dbReference type="KEGG" id="pvx:PVX_099230"/>
<evidence type="ECO:0000313" key="11">
    <source>
        <dbReference type="Proteomes" id="UP000008333"/>
    </source>
</evidence>
<dbReference type="PANTHER" id="PTHR23505:SF9">
    <property type="entry name" value="PROTEIN, PUTATIVE-RELATED"/>
    <property type="match status" value="1"/>
</dbReference>
<dbReference type="InterPro" id="IPR011701">
    <property type="entry name" value="MFS"/>
</dbReference>
<feature type="transmembrane region" description="Helical" evidence="8">
    <location>
        <begin position="838"/>
        <end position="858"/>
    </location>
</feature>
<feature type="region of interest" description="Disordered" evidence="7">
    <location>
        <begin position="498"/>
        <end position="521"/>
    </location>
</feature>
<dbReference type="EMBL" id="AAKM01000007">
    <property type="protein sequence ID" value="EDL44969.1"/>
    <property type="molecule type" value="Genomic_DNA"/>
</dbReference>
<comment type="similarity">
    <text evidence="6">Belongs to the major facilitator superfamily. Spinster (TC 2.A.1.49) family.</text>
</comment>
<feature type="region of interest" description="Disordered" evidence="7">
    <location>
        <begin position="424"/>
        <end position="462"/>
    </location>
</feature>
<evidence type="ECO:0000256" key="6">
    <source>
        <dbReference type="ARBA" id="ARBA00024338"/>
    </source>
</evidence>
<feature type="compositionally biased region" description="Polar residues" evidence="7">
    <location>
        <begin position="101"/>
        <end position="111"/>
    </location>
</feature>
<feature type="domain" description="Major facilitator superfamily (MFS) profile" evidence="9">
    <location>
        <begin position="800"/>
        <end position="1326"/>
    </location>
</feature>
<dbReference type="Pfam" id="PF07690">
    <property type="entry name" value="MFS_1"/>
    <property type="match status" value="1"/>
</dbReference>
<dbReference type="InterPro" id="IPR044770">
    <property type="entry name" value="MFS_spinster-like"/>
</dbReference>
<feature type="transmembrane region" description="Helical" evidence="8">
    <location>
        <begin position="1124"/>
        <end position="1146"/>
    </location>
</feature>
<dbReference type="InterPro" id="IPR020846">
    <property type="entry name" value="MFS_dom"/>
</dbReference>
<dbReference type="PROSITE" id="PS50850">
    <property type="entry name" value="MFS"/>
    <property type="match status" value="1"/>
</dbReference>